<dbReference type="NCBIfam" id="NF033547">
    <property type="entry name" value="transpos_IS1595"/>
    <property type="match status" value="1"/>
</dbReference>
<evidence type="ECO:0000259" key="1">
    <source>
        <dbReference type="Pfam" id="PF12762"/>
    </source>
</evidence>
<sequence length="212" mass="24209">MEKHNKRECAKCSDKETATAETLFHGVKFGIQKAFCIAFEMTCTTKSTSSIQTGKRYGINKKTSWLFIQKVRLAMKSSKLYPMTEKVQVDEFVVGGKEIGKQGRSYNSKKSKITCVLELTADGKIKRGYANIIDDYSVKSIKLLFEEHISKDTNVKTDQWTAYKIIAKTYKITQEKSVPPKNIKEMHAIIHQVKTAIRTIQSHVKKEHLQNI</sequence>
<feature type="domain" description="ISXO2-like transposase" evidence="1">
    <location>
        <begin position="84"/>
        <end position="210"/>
    </location>
</feature>
<evidence type="ECO:0000313" key="3">
    <source>
        <dbReference type="Proteomes" id="UP001468798"/>
    </source>
</evidence>
<reference evidence="2 3" key="1">
    <citation type="submission" date="2024-03" db="EMBL/GenBank/DDBJ databases">
        <title>Two novel species of the genus Flavobacterium exhibiting potentially degradation of complex polysaccharides.</title>
        <authorList>
            <person name="Lian X."/>
        </authorList>
    </citation>
    <scope>NUCLEOTIDE SEQUENCE [LARGE SCALE GENOMIC DNA]</scope>
    <source>
        <strain evidence="2 3">N6</strain>
    </source>
</reference>
<dbReference type="InterPro" id="IPR024445">
    <property type="entry name" value="Tnp_ISXO2-like"/>
</dbReference>
<proteinExistence type="predicted"/>
<comment type="caution">
    <text evidence="2">The sequence shown here is derived from an EMBL/GenBank/DDBJ whole genome shotgun (WGS) entry which is preliminary data.</text>
</comment>
<gene>
    <name evidence="2" type="ORF">WFZ86_03060</name>
</gene>
<protein>
    <submittedName>
        <fullName evidence="2">IS1595 family transposase</fullName>
    </submittedName>
</protein>
<dbReference type="Proteomes" id="UP001468798">
    <property type="component" value="Unassembled WGS sequence"/>
</dbReference>
<name>A0ABU9NJJ0_9FLAO</name>
<keyword evidence="3" id="KW-1185">Reference proteome</keyword>
<dbReference type="EMBL" id="JBCGDP010000002">
    <property type="protein sequence ID" value="MEM0575465.1"/>
    <property type="molecule type" value="Genomic_DNA"/>
</dbReference>
<accession>A0ABU9NJJ0</accession>
<evidence type="ECO:0000313" key="2">
    <source>
        <dbReference type="EMBL" id="MEM0575465.1"/>
    </source>
</evidence>
<organism evidence="2 3">
    <name type="scientific">Flavobacterium polysaccharolyticum</name>
    <dbReference type="NCBI Taxonomy" id="3133148"/>
    <lineage>
        <taxon>Bacteria</taxon>
        <taxon>Pseudomonadati</taxon>
        <taxon>Bacteroidota</taxon>
        <taxon>Flavobacteriia</taxon>
        <taxon>Flavobacteriales</taxon>
        <taxon>Flavobacteriaceae</taxon>
        <taxon>Flavobacterium</taxon>
    </lineage>
</organism>
<dbReference type="Pfam" id="PF12762">
    <property type="entry name" value="DDE_Tnp_IS1595"/>
    <property type="match status" value="1"/>
</dbReference>